<accession>A0A9X2PY70</accession>
<gene>
    <name evidence="1" type="ORF">GGP71_000149</name>
</gene>
<dbReference type="EMBL" id="JANUAU010000001">
    <property type="protein sequence ID" value="MCS3676253.1"/>
    <property type="molecule type" value="Genomic_DNA"/>
</dbReference>
<proteinExistence type="predicted"/>
<reference evidence="1" key="1">
    <citation type="submission" date="2022-08" db="EMBL/GenBank/DDBJ databases">
        <title>Genomic Encyclopedia of Type Strains, Phase V (KMG-V): Genome sequencing to study the core and pangenomes of soil and plant-associated prokaryotes.</title>
        <authorList>
            <person name="Whitman W."/>
        </authorList>
    </citation>
    <scope>NUCLEOTIDE SEQUENCE</scope>
    <source>
        <strain evidence="1">0</strain>
    </source>
</reference>
<name>A0A9X2PY70_9BACT</name>
<organism evidence="1 2">
    <name type="scientific">Salinibacter ruber</name>
    <dbReference type="NCBI Taxonomy" id="146919"/>
    <lineage>
        <taxon>Bacteria</taxon>
        <taxon>Pseudomonadati</taxon>
        <taxon>Rhodothermota</taxon>
        <taxon>Rhodothermia</taxon>
        <taxon>Rhodothermales</taxon>
        <taxon>Salinibacteraceae</taxon>
        <taxon>Salinibacter</taxon>
    </lineage>
</organism>
<protein>
    <submittedName>
        <fullName evidence="1">Uncharacterized protein</fullName>
    </submittedName>
</protein>
<dbReference type="AlphaFoldDB" id="A0A9X2PY70"/>
<sequence length="149" mass="16773">MPTVMQIDLPDVLPDVPDSEDPCVRRLLASVGEREGVLRAHLIAEAFGEPATLCVHFDPEEIDRPHLREVILTTGNRLCEQFGHETWTTPSISDSRKAETAAEKLRQVRGVIAAEVEPDRRVRIEYDRERIQKVGLRGVLALMGIQVEQ</sequence>
<dbReference type="Gene3D" id="3.30.70.100">
    <property type="match status" value="2"/>
</dbReference>
<dbReference type="RefSeq" id="WP_259079107.1">
    <property type="nucleotide sequence ID" value="NZ_JANTZP010000001.1"/>
</dbReference>
<evidence type="ECO:0000313" key="2">
    <source>
        <dbReference type="Proteomes" id="UP001155027"/>
    </source>
</evidence>
<evidence type="ECO:0000313" key="1">
    <source>
        <dbReference type="EMBL" id="MCS3676253.1"/>
    </source>
</evidence>
<comment type="caution">
    <text evidence="1">The sequence shown here is derived from an EMBL/GenBank/DDBJ whole genome shotgun (WGS) entry which is preliminary data.</text>
</comment>
<dbReference type="Proteomes" id="UP001155027">
    <property type="component" value="Unassembled WGS sequence"/>
</dbReference>